<dbReference type="InterPro" id="IPR036691">
    <property type="entry name" value="Endo/exonu/phosph_ase_sf"/>
</dbReference>
<accession>A0A9J6D6K2</accession>
<evidence type="ECO:0000313" key="3">
    <source>
        <dbReference type="Proteomes" id="UP000821866"/>
    </source>
</evidence>
<evidence type="ECO:0000313" key="2">
    <source>
        <dbReference type="EMBL" id="KAH8009814.1"/>
    </source>
</evidence>
<dbReference type="SUPFAM" id="SSF56219">
    <property type="entry name" value="DNase I-like"/>
    <property type="match status" value="1"/>
</dbReference>
<reference evidence="2" key="2">
    <citation type="submission" date="2021-09" db="EMBL/GenBank/DDBJ databases">
        <authorList>
            <person name="Jia N."/>
            <person name="Wang J."/>
            <person name="Shi W."/>
            <person name="Du L."/>
            <person name="Sun Y."/>
            <person name="Zhan W."/>
            <person name="Jiang J."/>
            <person name="Wang Q."/>
            <person name="Zhang B."/>
            <person name="Ji P."/>
            <person name="Sakyi L.B."/>
            <person name="Cui X."/>
            <person name="Yuan T."/>
            <person name="Jiang B."/>
            <person name="Yang W."/>
            <person name="Lam T.T.-Y."/>
            <person name="Chang Q."/>
            <person name="Ding S."/>
            <person name="Wang X."/>
            <person name="Zhu J."/>
            <person name="Ruan X."/>
            <person name="Zhao L."/>
            <person name="Wei J."/>
            <person name="Que T."/>
            <person name="Du C."/>
            <person name="Cheng J."/>
            <person name="Dai P."/>
            <person name="Han X."/>
            <person name="Huang E."/>
            <person name="Gao Y."/>
            <person name="Liu J."/>
            <person name="Shao H."/>
            <person name="Ye R."/>
            <person name="Li L."/>
            <person name="Wei W."/>
            <person name="Wang X."/>
            <person name="Wang C."/>
            <person name="Huo Q."/>
            <person name="Li W."/>
            <person name="Guo W."/>
            <person name="Chen H."/>
            <person name="Chen S."/>
            <person name="Zhou L."/>
            <person name="Zhou L."/>
            <person name="Ni X."/>
            <person name="Tian J."/>
            <person name="Zhou Y."/>
            <person name="Sheng Y."/>
            <person name="Liu T."/>
            <person name="Pan Y."/>
            <person name="Xia L."/>
            <person name="Li J."/>
            <person name="Zhao F."/>
            <person name="Cao W."/>
        </authorList>
    </citation>
    <scope>NUCLEOTIDE SEQUENCE</scope>
    <source>
        <strain evidence="2">Rmic-2018</strain>
        <tissue evidence="2">Larvae</tissue>
    </source>
</reference>
<feature type="compositionally biased region" description="Polar residues" evidence="1">
    <location>
        <begin position="74"/>
        <end position="86"/>
    </location>
</feature>
<protein>
    <recommendedName>
        <fullName evidence="4">Endonuclease/exonuclease/phosphatase domain-containing protein</fullName>
    </recommendedName>
</protein>
<evidence type="ECO:0008006" key="4">
    <source>
        <dbReference type="Google" id="ProtNLM"/>
    </source>
</evidence>
<comment type="caution">
    <text evidence="2">The sequence shown here is derived from an EMBL/GenBank/DDBJ whole genome shotgun (WGS) entry which is preliminary data.</text>
</comment>
<proteinExistence type="predicted"/>
<name>A0A9J6D6K2_RHIMP</name>
<dbReference type="AlphaFoldDB" id="A0A9J6D6K2"/>
<feature type="compositionally biased region" description="Low complexity" evidence="1">
    <location>
        <begin position="87"/>
        <end position="102"/>
    </location>
</feature>
<dbReference type="Proteomes" id="UP000821866">
    <property type="component" value="Chromosome 9"/>
</dbReference>
<gene>
    <name evidence="2" type="ORF">HPB51_019883</name>
</gene>
<dbReference type="EMBL" id="JABSTU010000011">
    <property type="protein sequence ID" value="KAH8009814.1"/>
    <property type="molecule type" value="Genomic_DNA"/>
</dbReference>
<feature type="region of interest" description="Disordered" evidence="1">
    <location>
        <begin position="62"/>
        <end position="147"/>
    </location>
</feature>
<organism evidence="2 3">
    <name type="scientific">Rhipicephalus microplus</name>
    <name type="common">Cattle tick</name>
    <name type="synonym">Boophilus microplus</name>
    <dbReference type="NCBI Taxonomy" id="6941"/>
    <lineage>
        <taxon>Eukaryota</taxon>
        <taxon>Metazoa</taxon>
        <taxon>Ecdysozoa</taxon>
        <taxon>Arthropoda</taxon>
        <taxon>Chelicerata</taxon>
        <taxon>Arachnida</taxon>
        <taxon>Acari</taxon>
        <taxon>Parasitiformes</taxon>
        <taxon>Ixodida</taxon>
        <taxon>Ixodoidea</taxon>
        <taxon>Ixodidae</taxon>
        <taxon>Rhipicephalinae</taxon>
        <taxon>Rhipicephalus</taxon>
        <taxon>Boophilus</taxon>
    </lineage>
</organism>
<reference evidence="2" key="1">
    <citation type="journal article" date="2020" name="Cell">
        <title>Large-Scale Comparative Analyses of Tick Genomes Elucidate Their Genetic Diversity and Vector Capacities.</title>
        <authorList>
            <consortium name="Tick Genome and Microbiome Consortium (TIGMIC)"/>
            <person name="Jia N."/>
            <person name="Wang J."/>
            <person name="Shi W."/>
            <person name="Du L."/>
            <person name="Sun Y."/>
            <person name="Zhan W."/>
            <person name="Jiang J.F."/>
            <person name="Wang Q."/>
            <person name="Zhang B."/>
            <person name="Ji P."/>
            <person name="Bell-Sakyi L."/>
            <person name="Cui X.M."/>
            <person name="Yuan T.T."/>
            <person name="Jiang B.G."/>
            <person name="Yang W.F."/>
            <person name="Lam T.T."/>
            <person name="Chang Q.C."/>
            <person name="Ding S.J."/>
            <person name="Wang X.J."/>
            <person name="Zhu J.G."/>
            <person name="Ruan X.D."/>
            <person name="Zhao L."/>
            <person name="Wei J.T."/>
            <person name="Ye R.Z."/>
            <person name="Que T.C."/>
            <person name="Du C.H."/>
            <person name="Zhou Y.H."/>
            <person name="Cheng J.X."/>
            <person name="Dai P.F."/>
            <person name="Guo W.B."/>
            <person name="Han X.H."/>
            <person name="Huang E.J."/>
            <person name="Li L.F."/>
            <person name="Wei W."/>
            <person name="Gao Y.C."/>
            <person name="Liu J.Z."/>
            <person name="Shao H.Z."/>
            <person name="Wang X."/>
            <person name="Wang C.C."/>
            <person name="Yang T.C."/>
            <person name="Huo Q.B."/>
            <person name="Li W."/>
            <person name="Chen H.Y."/>
            <person name="Chen S.E."/>
            <person name="Zhou L.G."/>
            <person name="Ni X.B."/>
            <person name="Tian J.H."/>
            <person name="Sheng Y."/>
            <person name="Liu T."/>
            <person name="Pan Y.S."/>
            <person name="Xia L.Y."/>
            <person name="Li J."/>
            <person name="Zhao F."/>
            <person name="Cao W.C."/>
        </authorList>
    </citation>
    <scope>NUCLEOTIDE SEQUENCE</scope>
    <source>
        <strain evidence="2">Rmic-2018</strain>
    </source>
</reference>
<sequence length="265" mass="29611">MCPRPNVKICFACEKTNPSDDREKECKPRCKLCGGSLPTGTGNCANKFKTFKTPFLLCKRKRERRTATEKAGKSGQSKPRSGTQWNASASTTATLALSDATAMPPPPPPPQGTDKTPRRKKARRSSVNESDKEEDLNIDNAQTKPDPSRVCTFVRKDLTLIKLDRFLDCDTSLELCAVEVVIGRKKQEYVFLVNAYSNPQHRGQRFKTLFHKARRKAVDAPVLVAGDFNSPHKELATLTRLPRDEDGFRALLRPATAVAHRHLDH</sequence>
<dbReference type="Gene3D" id="3.60.10.10">
    <property type="entry name" value="Endonuclease/exonuclease/phosphatase"/>
    <property type="match status" value="1"/>
</dbReference>
<evidence type="ECO:0000256" key="1">
    <source>
        <dbReference type="SAM" id="MobiDB-lite"/>
    </source>
</evidence>
<keyword evidence="3" id="KW-1185">Reference proteome</keyword>